<gene>
    <name evidence="5" type="ORF">GD597_05465</name>
</gene>
<dbReference type="InterPro" id="IPR036291">
    <property type="entry name" value="NAD(P)-bd_dom_sf"/>
</dbReference>
<dbReference type="InterPro" id="IPR029753">
    <property type="entry name" value="D-isomer_DH_CS"/>
</dbReference>
<sequence>MKVLVTCPPMLRRIEEFRPIFTAKGIELVTPNVVQTLTEEELLVLVPQMDAWIIGDDPATKRVFEAGKAGKLKAAVKWGVGVDNVDFKAAHELQIPISNTPQMFGNEVADVALAYITGLARQTYFIDREVRKGNWVKPAGMSLTGKTVALVGLGDIGLAIAKRLRGFDLVVNAYDPFTKLDAAAAGVDAILNFPDKLAEADFLVLACALTPSSHHWLNEDSIQYFKDDLYVVNISRGALIDEPALVKALVSGKVKAAALEVFETEPLPDNSPLRSFDQCIFGTHNGSNTIEAVRRASHKAISLLFGFLNIA</sequence>
<dbReference type="GO" id="GO:0051287">
    <property type="term" value="F:NAD binding"/>
    <property type="evidence" value="ECO:0007669"/>
    <property type="project" value="InterPro"/>
</dbReference>
<dbReference type="Pfam" id="PF00389">
    <property type="entry name" value="2-Hacid_dh"/>
    <property type="match status" value="1"/>
</dbReference>
<comment type="caution">
    <text evidence="5">The sequence shown here is derived from an EMBL/GenBank/DDBJ whole genome shotgun (WGS) entry which is preliminary data.</text>
</comment>
<dbReference type="PANTHER" id="PTHR10996">
    <property type="entry name" value="2-HYDROXYACID DEHYDROGENASE-RELATED"/>
    <property type="match status" value="1"/>
</dbReference>
<dbReference type="Proteomes" id="UP000598971">
    <property type="component" value="Unassembled WGS sequence"/>
</dbReference>
<dbReference type="RefSeq" id="WP_171606814.1">
    <property type="nucleotide sequence ID" value="NZ_WHPF01000003.1"/>
</dbReference>
<evidence type="ECO:0000256" key="2">
    <source>
        <dbReference type="RuleBase" id="RU003719"/>
    </source>
</evidence>
<organism evidence="5 6">
    <name type="scientific">Limnovirga soli</name>
    <dbReference type="NCBI Taxonomy" id="2656915"/>
    <lineage>
        <taxon>Bacteria</taxon>
        <taxon>Pseudomonadati</taxon>
        <taxon>Bacteroidota</taxon>
        <taxon>Chitinophagia</taxon>
        <taxon>Chitinophagales</taxon>
        <taxon>Chitinophagaceae</taxon>
        <taxon>Limnovirga</taxon>
    </lineage>
</organism>
<dbReference type="InterPro" id="IPR006139">
    <property type="entry name" value="D-isomer_2_OHA_DH_cat_dom"/>
</dbReference>
<dbReference type="GO" id="GO:0030267">
    <property type="term" value="F:glyoxylate reductase (NADPH) activity"/>
    <property type="evidence" value="ECO:0007669"/>
    <property type="project" value="TreeGrafter"/>
</dbReference>
<feature type="domain" description="D-isomer specific 2-hydroxyacid dehydrogenase NAD-binding" evidence="4">
    <location>
        <begin position="114"/>
        <end position="286"/>
    </location>
</feature>
<name>A0A8J8FBC9_9BACT</name>
<dbReference type="CDD" id="cd12172">
    <property type="entry name" value="PGDH_like_2"/>
    <property type="match status" value="1"/>
</dbReference>
<dbReference type="SUPFAM" id="SSF52283">
    <property type="entry name" value="Formate/glycerate dehydrogenase catalytic domain-like"/>
    <property type="match status" value="1"/>
</dbReference>
<evidence type="ECO:0000313" key="5">
    <source>
        <dbReference type="EMBL" id="NNV54900.1"/>
    </source>
</evidence>
<dbReference type="InterPro" id="IPR006140">
    <property type="entry name" value="D-isomer_DH_NAD-bd"/>
</dbReference>
<dbReference type="AlphaFoldDB" id="A0A8J8FBC9"/>
<evidence type="ECO:0000259" key="4">
    <source>
        <dbReference type="Pfam" id="PF02826"/>
    </source>
</evidence>
<feature type="domain" description="D-isomer specific 2-hydroxyacid dehydrogenase catalytic" evidence="3">
    <location>
        <begin position="16"/>
        <end position="302"/>
    </location>
</feature>
<reference evidence="5" key="1">
    <citation type="submission" date="2019-10" db="EMBL/GenBank/DDBJ databases">
        <title>Draft genome sequence of Panacibacter sp. KCS-6.</title>
        <authorList>
            <person name="Yim K.J."/>
        </authorList>
    </citation>
    <scope>NUCLEOTIDE SEQUENCE</scope>
    <source>
        <strain evidence="5">KCS-6</strain>
    </source>
</reference>
<comment type="similarity">
    <text evidence="2">Belongs to the D-isomer specific 2-hydroxyacid dehydrogenase family.</text>
</comment>
<protein>
    <submittedName>
        <fullName evidence="5">Phosphoglycerate dehydrogenase</fullName>
    </submittedName>
</protein>
<dbReference type="SUPFAM" id="SSF51735">
    <property type="entry name" value="NAD(P)-binding Rossmann-fold domains"/>
    <property type="match status" value="1"/>
</dbReference>
<dbReference type="GO" id="GO:0016618">
    <property type="term" value="F:hydroxypyruvate reductase [NAD(P)H] activity"/>
    <property type="evidence" value="ECO:0007669"/>
    <property type="project" value="TreeGrafter"/>
</dbReference>
<evidence type="ECO:0000313" key="6">
    <source>
        <dbReference type="Proteomes" id="UP000598971"/>
    </source>
</evidence>
<dbReference type="GO" id="GO:0005829">
    <property type="term" value="C:cytosol"/>
    <property type="evidence" value="ECO:0007669"/>
    <property type="project" value="TreeGrafter"/>
</dbReference>
<dbReference type="InterPro" id="IPR050223">
    <property type="entry name" value="D-isomer_2-hydroxyacid_DH"/>
</dbReference>
<proteinExistence type="inferred from homology"/>
<dbReference type="Pfam" id="PF02826">
    <property type="entry name" value="2-Hacid_dh_C"/>
    <property type="match status" value="1"/>
</dbReference>
<dbReference type="Gene3D" id="3.40.50.720">
    <property type="entry name" value="NAD(P)-binding Rossmann-like Domain"/>
    <property type="match status" value="2"/>
</dbReference>
<keyword evidence="1 2" id="KW-0560">Oxidoreductase</keyword>
<dbReference type="EMBL" id="WHPF01000003">
    <property type="protein sequence ID" value="NNV54900.1"/>
    <property type="molecule type" value="Genomic_DNA"/>
</dbReference>
<evidence type="ECO:0000259" key="3">
    <source>
        <dbReference type="Pfam" id="PF00389"/>
    </source>
</evidence>
<evidence type="ECO:0000256" key="1">
    <source>
        <dbReference type="ARBA" id="ARBA00023002"/>
    </source>
</evidence>
<accession>A0A8J8FBC9</accession>
<dbReference type="PANTHER" id="PTHR10996:SF283">
    <property type="entry name" value="GLYOXYLATE_HYDROXYPYRUVATE REDUCTASE B"/>
    <property type="match status" value="1"/>
</dbReference>
<keyword evidence="6" id="KW-1185">Reference proteome</keyword>
<dbReference type="PROSITE" id="PS00671">
    <property type="entry name" value="D_2_HYDROXYACID_DH_3"/>
    <property type="match status" value="1"/>
</dbReference>